<feature type="binding site" evidence="12 13">
    <location>
        <position position="9"/>
    </location>
    <ligand>
        <name>ATP</name>
        <dbReference type="ChEBI" id="CHEBI:30616"/>
    </ligand>
</feature>
<keyword evidence="9 12" id="KW-0067">ATP-binding</keyword>
<comment type="catalytic activity">
    <reaction evidence="12">
        <text>a ribonucleoside 5'-diphosphate + ATP = a ribonucleoside 5'-triphosphate + ADP</text>
        <dbReference type="Rhea" id="RHEA:18113"/>
        <dbReference type="ChEBI" id="CHEBI:30616"/>
        <dbReference type="ChEBI" id="CHEBI:57930"/>
        <dbReference type="ChEBI" id="CHEBI:61557"/>
        <dbReference type="ChEBI" id="CHEBI:456216"/>
        <dbReference type="EC" id="2.7.4.6"/>
    </reaction>
</comment>
<organism evidence="17 18">
    <name type="scientific">Candidatus Scatocola faecipullorum</name>
    <dbReference type="NCBI Taxonomy" id="2840917"/>
    <lineage>
        <taxon>Bacteria</taxon>
        <taxon>Pseudomonadati</taxon>
        <taxon>Pseudomonadota</taxon>
        <taxon>Alphaproteobacteria</taxon>
        <taxon>Rhodospirillales</taxon>
        <taxon>Rhodospirillaceae</taxon>
        <taxon>Rhodospirillaceae incertae sedis</taxon>
        <taxon>Candidatus Scatocola</taxon>
    </lineage>
</organism>
<keyword evidence="10 12" id="KW-0460">Magnesium</keyword>
<dbReference type="FunFam" id="3.30.70.141:FF:000017">
    <property type="entry name" value="Nucleoside diphosphate kinase"/>
    <property type="match status" value="1"/>
</dbReference>
<evidence type="ECO:0000256" key="6">
    <source>
        <dbReference type="ARBA" id="ARBA00022723"/>
    </source>
</evidence>
<dbReference type="EC" id="2.7.4.6" evidence="12 15"/>
<evidence type="ECO:0000256" key="10">
    <source>
        <dbReference type="ARBA" id="ARBA00022842"/>
    </source>
</evidence>
<proteinExistence type="inferred from homology"/>
<keyword evidence="6 12" id="KW-0479">Metal-binding</keyword>
<comment type="catalytic activity">
    <reaction evidence="12 15">
        <text>a 2'-deoxyribonucleoside 5'-diphosphate + ATP = a 2'-deoxyribonucleoside 5'-triphosphate + ADP</text>
        <dbReference type="Rhea" id="RHEA:44640"/>
        <dbReference type="ChEBI" id="CHEBI:30616"/>
        <dbReference type="ChEBI" id="CHEBI:61560"/>
        <dbReference type="ChEBI" id="CHEBI:73316"/>
        <dbReference type="ChEBI" id="CHEBI:456216"/>
        <dbReference type="EC" id="2.7.4.6"/>
    </reaction>
</comment>
<evidence type="ECO:0000256" key="4">
    <source>
        <dbReference type="ARBA" id="ARBA00022553"/>
    </source>
</evidence>
<dbReference type="SMART" id="SM00562">
    <property type="entry name" value="NDK"/>
    <property type="match status" value="1"/>
</dbReference>
<dbReference type="SUPFAM" id="SSF54919">
    <property type="entry name" value="Nucleoside diphosphate kinase, NDK"/>
    <property type="match status" value="1"/>
</dbReference>
<evidence type="ECO:0000256" key="14">
    <source>
        <dbReference type="RuleBase" id="RU004011"/>
    </source>
</evidence>
<comment type="subcellular location">
    <subcellularLocation>
        <location evidence="12">Cytoplasm</location>
    </subcellularLocation>
</comment>
<name>A0A9D1M4V8_9PROT</name>
<evidence type="ECO:0000256" key="3">
    <source>
        <dbReference type="ARBA" id="ARBA00022490"/>
    </source>
</evidence>
<keyword evidence="4 12" id="KW-0597">Phosphoprotein</keyword>
<dbReference type="GO" id="GO:0006183">
    <property type="term" value="P:GTP biosynthetic process"/>
    <property type="evidence" value="ECO:0007669"/>
    <property type="project" value="UniProtKB-UniRule"/>
</dbReference>
<dbReference type="HAMAP" id="MF_00451">
    <property type="entry name" value="NDP_kinase"/>
    <property type="match status" value="1"/>
</dbReference>
<feature type="binding site" evidence="12 13">
    <location>
        <position position="91"/>
    </location>
    <ligand>
        <name>ATP</name>
        <dbReference type="ChEBI" id="CHEBI:30616"/>
    </ligand>
</feature>
<feature type="domain" description="Nucleoside diphosphate kinase-like" evidence="16">
    <location>
        <begin position="1"/>
        <end position="138"/>
    </location>
</feature>
<evidence type="ECO:0000256" key="1">
    <source>
        <dbReference type="ARBA" id="ARBA00001946"/>
    </source>
</evidence>
<comment type="function">
    <text evidence="12">Major role in the synthesis of nucleoside triphosphates other than ATP. The ATP gamma phosphate is transferred to the NDP beta phosphate via a ping-pong mechanism, using a phosphorylated active-site intermediate.</text>
</comment>
<comment type="similarity">
    <text evidence="2 12 13 14">Belongs to the NDK family.</text>
</comment>
<dbReference type="Gene3D" id="3.30.70.141">
    <property type="entry name" value="Nucleoside diphosphate kinase-like domain"/>
    <property type="match status" value="1"/>
</dbReference>
<dbReference type="PROSITE" id="PS00469">
    <property type="entry name" value="NDPK"/>
    <property type="match status" value="1"/>
</dbReference>
<dbReference type="GO" id="GO:0006241">
    <property type="term" value="P:CTP biosynthetic process"/>
    <property type="evidence" value="ECO:0007669"/>
    <property type="project" value="UniProtKB-UniRule"/>
</dbReference>
<dbReference type="CDD" id="cd04413">
    <property type="entry name" value="NDPk_I"/>
    <property type="match status" value="1"/>
</dbReference>
<feature type="binding site" evidence="12 13">
    <location>
        <position position="57"/>
    </location>
    <ligand>
        <name>ATP</name>
        <dbReference type="ChEBI" id="CHEBI:30616"/>
    </ligand>
</feature>
<keyword evidence="11 12" id="KW-0546">Nucleotide metabolism</keyword>
<dbReference type="GO" id="GO:0004550">
    <property type="term" value="F:nucleoside diphosphate kinase activity"/>
    <property type="evidence" value="ECO:0007669"/>
    <property type="project" value="UniProtKB-UniRule"/>
</dbReference>
<evidence type="ECO:0000313" key="17">
    <source>
        <dbReference type="EMBL" id="HIU53612.1"/>
    </source>
</evidence>
<dbReference type="PRINTS" id="PR01243">
    <property type="entry name" value="NUCDPKINASE"/>
</dbReference>
<dbReference type="GO" id="GO:0005737">
    <property type="term" value="C:cytoplasm"/>
    <property type="evidence" value="ECO:0007669"/>
    <property type="project" value="UniProtKB-SubCell"/>
</dbReference>
<dbReference type="Proteomes" id="UP000824107">
    <property type="component" value="Unassembled WGS sequence"/>
</dbReference>
<evidence type="ECO:0000256" key="15">
    <source>
        <dbReference type="RuleBase" id="RU004013"/>
    </source>
</evidence>
<keyword evidence="5 12" id="KW-0808">Transferase</keyword>
<comment type="cofactor">
    <cofactor evidence="1 12">
        <name>Mg(2+)</name>
        <dbReference type="ChEBI" id="CHEBI:18420"/>
    </cofactor>
</comment>
<feature type="active site" description="Pros-phosphohistidine intermediate" evidence="12 13">
    <location>
        <position position="115"/>
    </location>
</feature>
<evidence type="ECO:0000256" key="7">
    <source>
        <dbReference type="ARBA" id="ARBA00022741"/>
    </source>
</evidence>
<dbReference type="InterPro" id="IPR034907">
    <property type="entry name" value="NDK-like_dom"/>
</dbReference>
<feature type="binding site" evidence="12 13">
    <location>
        <position position="102"/>
    </location>
    <ligand>
        <name>ATP</name>
        <dbReference type="ChEBI" id="CHEBI:30616"/>
    </ligand>
</feature>
<keyword evidence="8 12" id="KW-0418">Kinase</keyword>
<keyword evidence="7 12" id="KW-0547">Nucleotide-binding</keyword>
<feature type="binding site" evidence="12 13">
    <location>
        <position position="112"/>
    </location>
    <ligand>
        <name>ATP</name>
        <dbReference type="ChEBI" id="CHEBI:30616"/>
    </ligand>
</feature>
<dbReference type="NCBIfam" id="NF001908">
    <property type="entry name" value="PRK00668.1"/>
    <property type="match status" value="1"/>
</dbReference>
<dbReference type="InterPro" id="IPR023005">
    <property type="entry name" value="Nucleoside_diP_kinase_AS"/>
</dbReference>
<evidence type="ECO:0000256" key="11">
    <source>
        <dbReference type="ARBA" id="ARBA00023080"/>
    </source>
</evidence>
<feature type="binding site" evidence="12 13">
    <location>
        <position position="85"/>
    </location>
    <ligand>
        <name>ATP</name>
        <dbReference type="ChEBI" id="CHEBI:30616"/>
    </ligand>
</feature>
<dbReference type="GO" id="GO:0006228">
    <property type="term" value="P:UTP biosynthetic process"/>
    <property type="evidence" value="ECO:0007669"/>
    <property type="project" value="UniProtKB-UniRule"/>
</dbReference>
<dbReference type="InterPro" id="IPR036850">
    <property type="entry name" value="NDK-like_dom_sf"/>
</dbReference>
<dbReference type="PROSITE" id="PS51374">
    <property type="entry name" value="NDPK_LIKE"/>
    <property type="match status" value="1"/>
</dbReference>
<keyword evidence="3 12" id="KW-0963">Cytoplasm</keyword>
<evidence type="ECO:0000256" key="13">
    <source>
        <dbReference type="PROSITE-ProRule" id="PRU00706"/>
    </source>
</evidence>
<reference evidence="17" key="2">
    <citation type="journal article" date="2021" name="PeerJ">
        <title>Extensive microbial diversity within the chicken gut microbiome revealed by metagenomics and culture.</title>
        <authorList>
            <person name="Gilroy R."/>
            <person name="Ravi A."/>
            <person name="Getino M."/>
            <person name="Pursley I."/>
            <person name="Horton D.L."/>
            <person name="Alikhan N.F."/>
            <person name="Baker D."/>
            <person name="Gharbi K."/>
            <person name="Hall N."/>
            <person name="Watson M."/>
            <person name="Adriaenssens E.M."/>
            <person name="Foster-Nyarko E."/>
            <person name="Jarju S."/>
            <person name="Secka A."/>
            <person name="Antonio M."/>
            <person name="Oren A."/>
            <person name="Chaudhuri R.R."/>
            <person name="La Ragione R."/>
            <person name="Hildebrand F."/>
            <person name="Pallen M.J."/>
        </authorList>
    </citation>
    <scope>NUCLEOTIDE SEQUENCE</scope>
    <source>
        <strain evidence="17">ChiW3-316</strain>
    </source>
</reference>
<dbReference type="InterPro" id="IPR001564">
    <property type="entry name" value="Nucleoside_diP_kinase"/>
</dbReference>
<dbReference type="EMBL" id="DVNC01000038">
    <property type="protein sequence ID" value="HIU53612.1"/>
    <property type="molecule type" value="Genomic_DNA"/>
</dbReference>
<dbReference type="PANTHER" id="PTHR46161:SF3">
    <property type="entry name" value="NUCLEOSIDE DIPHOSPHATE KINASE DDB_G0292928-RELATED"/>
    <property type="match status" value="1"/>
</dbReference>
<evidence type="ECO:0000256" key="12">
    <source>
        <dbReference type="HAMAP-Rule" id="MF_00451"/>
    </source>
</evidence>
<dbReference type="PANTHER" id="PTHR46161">
    <property type="entry name" value="NUCLEOSIDE DIPHOSPHATE KINASE"/>
    <property type="match status" value="1"/>
</dbReference>
<evidence type="ECO:0000256" key="9">
    <source>
        <dbReference type="ARBA" id="ARBA00022840"/>
    </source>
</evidence>
<accession>A0A9D1M4V8</accession>
<gene>
    <name evidence="12 17" type="primary">ndk</name>
    <name evidence="17" type="ORF">IAD20_05985</name>
</gene>
<evidence type="ECO:0000256" key="5">
    <source>
        <dbReference type="ARBA" id="ARBA00022679"/>
    </source>
</evidence>
<evidence type="ECO:0000259" key="16">
    <source>
        <dbReference type="SMART" id="SM00562"/>
    </source>
</evidence>
<evidence type="ECO:0000313" key="18">
    <source>
        <dbReference type="Proteomes" id="UP000824107"/>
    </source>
</evidence>
<evidence type="ECO:0000256" key="2">
    <source>
        <dbReference type="ARBA" id="ARBA00008142"/>
    </source>
</evidence>
<protein>
    <recommendedName>
        <fullName evidence="12 15">Nucleoside diphosphate kinase</fullName>
        <shortName evidence="12">NDK</shortName>
        <shortName evidence="12">NDP kinase</shortName>
        <ecNumber evidence="12 15">2.7.4.6</ecNumber>
    </recommendedName>
    <alternativeName>
        <fullName evidence="12">Nucleoside-2-P kinase</fullName>
    </alternativeName>
</protein>
<comment type="caution">
    <text evidence="17">The sequence shown here is derived from an EMBL/GenBank/DDBJ whole genome shotgun (WGS) entry which is preliminary data.</text>
</comment>
<sequence length="138" mass="15278">MERTLSIIKPDATTRNITGKVNAMIEEAGLRIVAQKRVWLSKIQAEEFYAEHKDKAFFAGLVEFMTSAPVIVQVLEADNAIELYRKTMGATNPAVADEGTIRKTFALSIDKNTVHGSDSPEAAAREIAYFFSRIEIIG</sequence>
<reference evidence="17" key="1">
    <citation type="submission" date="2020-10" db="EMBL/GenBank/DDBJ databases">
        <authorList>
            <person name="Gilroy R."/>
        </authorList>
    </citation>
    <scope>NUCLEOTIDE SEQUENCE</scope>
    <source>
        <strain evidence="17">ChiW3-316</strain>
    </source>
</reference>
<evidence type="ECO:0000256" key="8">
    <source>
        <dbReference type="ARBA" id="ARBA00022777"/>
    </source>
</evidence>
<dbReference type="GO" id="GO:0046872">
    <property type="term" value="F:metal ion binding"/>
    <property type="evidence" value="ECO:0007669"/>
    <property type="project" value="UniProtKB-KW"/>
</dbReference>
<dbReference type="Pfam" id="PF00334">
    <property type="entry name" value="NDK"/>
    <property type="match status" value="1"/>
</dbReference>
<dbReference type="AlphaFoldDB" id="A0A9D1M4V8"/>
<comment type="subunit">
    <text evidence="12">Homotetramer.</text>
</comment>
<dbReference type="GO" id="GO:0005524">
    <property type="term" value="F:ATP binding"/>
    <property type="evidence" value="ECO:0007669"/>
    <property type="project" value="UniProtKB-UniRule"/>
</dbReference>